<evidence type="ECO:0000256" key="2">
    <source>
        <dbReference type="ARBA" id="ARBA00022741"/>
    </source>
</evidence>
<keyword evidence="2" id="KW-0547">Nucleotide-binding</keyword>
<protein>
    <recommendedName>
        <fullName evidence="4">ABC transporter domain-containing protein</fullName>
    </recommendedName>
</protein>
<sequence length="223" mass="25382">MPESPLALEIKDLTLVFEDQKTTKVVLNNVNLQVKQGEFVAIVGPSGCGKSSLLNLIAGFMQPTSGQILVDGESVEGPSRNTGIVFQDYTLFPWLTVVDNVAYGMELEEIDFLMKWIRPFRFRQLHRSFREKASHYLQEMGLKEAENKKPHQLSGGMKQRVAIAQEIIRKPSILLMDEPFGALDPQTREILQILILKIHEQERNTVFFVTHDLEEAVYVAERV</sequence>
<dbReference type="EMBL" id="UINC01037918">
    <property type="protein sequence ID" value="SVB34143.1"/>
    <property type="molecule type" value="Genomic_DNA"/>
</dbReference>
<dbReference type="PANTHER" id="PTHR42788">
    <property type="entry name" value="TAURINE IMPORT ATP-BINDING PROTEIN-RELATED"/>
    <property type="match status" value="1"/>
</dbReference>
<dbReference type="SMART" id="SM00382">
    <property type="entry name" value="AAA"/>
    <property type="match status" value="1"/>
</dbReference>
<keyword evidence="3" id="KW-0067">ATP-binding</keyword>
<accession>A0A382D954</accession>
<dbReference type="PROSITE" id="PS50893">
    <property type="entry name" value="ABC_TRANSPORTER_2"/>
    <property type="match status" value="1"/>
</dbReference>
<dbReference type="InterPro" id="IPR003439">
    <property type="entry name" value="ABC_transporter-like_ATP-bd"/>
</dbReference>
<name>A0A382D954_9ZZZZ</name>
<dbReference type="InterPro" id="IPR017871">
    <property type="entry name" value="ABC_transporter-like_CS"/>
</dbReference>
<dbReference type="GO" id="GO:0016887">
    <property type="term" value="F:ATP hydrolysis activity"/>
    <property type="evidence" value="ECO:0007669"/>
    <property type="project" value="InterPro"/>
</dbReference>
<keyword evidence="1" id="KW-0813">Transport</keyword>
<dbReference type="PROSITE" id="PS00211">
    <property type="entry name" value="ABC_TRANSPORTER_1"/>
    <property type="match status" value="1"/>
</dbReference>
<gene>
    <name evidence="5" type="ORF">METZ01_LOCUS186997</name>
</gene>
<feature type="domain" description="ABC transporter" evidence="4">
    <location>
        <begin position="8"/>
        <end position="223"/>
    </location>
</feature>
<feature type="non-terminal residue" evidence="5">
    <location>
        <position position="223"/>
    </location>
</feature>
<dbReference type="InterPro" id="IPR050166">
    <property type="entry name" value="ABC_transporter_ATP-bind"/>
</dbReference>
<dbReference type="Gene3D" id="3.40.50.300">
    <property type="entry name" value="P-loop containing nucleotide triphosphate hydrolases"/>
    <property type="match status" value="1"/>
</dbReference>
<dbReference type="PANTHER" id="PTHR42788:SF13">
    <property type="entry name" value="ALIPHATIC SULFONATES IMPORT ATP-BINDING PROTEIN SSUB"/>
    <property type="match status" value="1"/>
</dbReference>
<dbReference type="GO" id="GO:0005524">
    <property type="term" value="F:ATP binding"/>
    <property type="evidence" value="ECO:0007669"/>
    <property type="project" value="UniProtKB-KW"/>
</dbReference>
<dbReference type="InterPro" id="IPR003593">
    <property type="entry name" value="AAA+_ATPase"/>
</dbReference>
<reference evidence="5" key="1">
    <citation type="submission" date="2018-05" db="EMBL/GenBank/DDBJ databases">
        <authorList>
            <person name="Lanie J.A."/>
            <person name="Ng W.-L."/>
            <person name="Kazmierczak K.M."/>
            <person name="Andrzejewski T.M."/>
            <person name="Davidsen T.M."/>
            <person name="Wayne K.J."/>
            <person name="Tettelin H."/>
            <person name="Glass J.I."/>
            <person name="Rusch D."/>
            <person name="Podicherti R."/>
            <person name="Tsui H.-C.T."/>
            <person name="Winkler M.E."/>
        </authorList>
    </citation>
    <scope>NUCLEOTIDE SEQUENCE</scope>
</reference>
<dbReference type="Pfam" id="PF00005">
    <property type="entry name" value="ABC_tran"/>
    <property type="match status" value="1"/>
</dbReference>
<dbReference type="CDD" id="cd03293">
    <property type="entry name" value="ABC_NrtD_SsuB_transporters"/>
    <property type="match status" value="1"/>
</dbReference>
<evidence type="ECO:0000259" key="4">
    <source>
        <dbReference type="PROSITE" id="PS50893"/>
    </source>
</evidence>
<dbReference type="InterPro" id="IPR027417">
    <property type="entry name" value="P-loop_NTPase"/>
</dbReference>
<organism evidence="5">
    <name type="scientific">marine metagenome</name>
    <dbReference type="NCBI Taxonomy" id="408172"/>
    <lineage>
        <taxon>unclassified sequences</taxon>
        <taxon>metagenomes</taxon>
        <taxon>ecological metagenomes</taxon>
    </lineage>
</organism>
<evidence type="ECO:0000256" key="1">
    <source>
        <dbReference type="ARBA" id="ARBA00022448"/>
    </source>
</evidence>
<proteinExistence type="predicted"/>
<dbReference type="AlphaFoldDB" id="A0A382D954"/>
<evidence type="ECO:0000313" key="5">
    <source>
        <dbReference type="EMBL" id="SVB34143.1"/>
    </source>
</evidence>
<dbReference type="SUPFAM" id="SSF52540">
    <property type="entry name" value="P-loop containing nucleoside triphosphate hydrolases"/>
    <property type="match status" value="1"/>
</dbReference>
<evidence type="ECO:0000256" key="3">
    <source>
        <dbReference type="ARBA" id="ARBA00022840"/>
    </source>
</evidence>